<keyword evidence="6" id="KW-1185">Reference proteome</keyword>
<reference evidence="5 6" key="1">
    <citation type="journal article" date="2014" name="BMC Genomics">
        <title>Genome sequencing of four Aureobasidium pullulans varieties: biotechnological potential, stress tolerance, and description of new species.</title>
        <authorList>
            <person name="Gostin Ar C."/>
            <person name="Ohm R.A."/>
            <person name="Kogej T."/>
            <person name="Sonjak S."/>
            <person name="Turk M."/>
            <person name="Zajc J."/>
            <person name="Zalar P."/>
            <person name="Grube M."/>
            <person name="Sun H."/>
            <person name="Han J."/>
            <person name="Sharma A."/>
            <person name="Chiniquy J."/>
            <person name="Ngan C.Y."/>
            <person name="Lipzen A."/>
            <person name="Barry K."/>
            <person name="Grigoriev I.V."/>
            <person name="Gunde-Cimerman N."/>
        </authorList>
    </citation>
    <scope>NUCLEOTIDE SEQUENCE [LARGE SCALE GENOMIC DNA]</scope>
    <source>
        <strain evidence="5 6">CBS 147.97</strain>
    </source>
</reference>
<feature type="compositionally biased region" description="Basic and acidic residues" evidence="4">
    <location>
        <begin position="11"/>
        <end position="20"/>
    </location>
</feature>
<proteinExistence type="inferred from homology"/>
<evidence type="ECO:0008006" key="7">
    <source>
        <dbReference type="Google" id="ProtNLM"/>
    </source>
</evidence>
<evidence type="ECO:0000313" key="6">
    <source>
        <dbReference type="Proteomes" id="UP000027730"/>
    </source>
</evidence>
<dbReference type="GeneID" id="25410941"/>
<evidence type="ECO:0000313" key="5">
    <source>
        <dbReference type="EMBL" id="KEQ72608.1"/>
    </source>
</evidence>
<evidence type="ECO:0000256" key="1">
    <source>
        <dbReference type="ARBA" id="ARBA00006721"/>
    </source>
</evidence>
<dbReference type="PANTHER" id="PTHR10730:SF53">
    <property type="entry name" value="GLYCOSYLTRANSFERASE 25 FAMILY MEMBER"/>
    <property type="match status" value="1"/>
</dbReference>
<comment type="similarity">
    <text evidence="1">Belongs to the glycosyltransferase 25 family.</text>
</comment>
<dbReference type="AlphaFoldDB" id="A0A074WHX2"/>
<feature type="region of interest" description="Disordered" evidence="4">
    <location>
        <begin position="1"/>
        <end position="24"/>
    </location>
</feature>
<dbReference type="GO" id="GO:0016740">
    <property type="term" value="F:transferase activity"/>
    <property type="evidence" value="ECO:0007669"/>
    <property type="project" value="UniProtKB-KW"/>
</dbReference>
<dbReference type="PANTHER" id="PTHR10730">
    <property type="entry name" value="PROCOLLAGEN-LYSINE,2-OXOGLUTARATE 5-DIOXYGENASE/GLYCOSYLTRANSFERASE 25 FAMILY MEMBER"/>
    <property type="match status" value="1"/>
</dbReference>
<evidence type="ECO:0000256" key="2">
    <source>
        <dbReference type="ARBA" id="ARBA00022676"/>
    </source>
</evidence>
<dbReference type="Proteomes" id="UP000027730">
    <property type="component" value="Unassembled WGS sequence"/>
</dbReference>
<dbReference type="InterPro" id="IPR050757">
    <property type="entry name" value="Collagen_mod_GT25"/>
</dbReference>
<dbReference type="EMBL" id="KL584711">
    <property type="protein sequence ID" value="KEQ72608.1"/>
    <property type="molecule type" value="Genomic_DNA"/>
</dbReference>
<evidence type="ECO:0000256" key="4">
    <source>
        <dbReference type="SAM" id="MobiDB-lite"/>
    </source>
</evidence>
<organism evidence="5 6">
    <name type="scientific">Aureobasidium namibiae CBS 147.97</name>
    <dbReference type="NCBI Taxonomy" id="1043004"/>
    <lineage>
        <taxon>Eukaryota</taxon>
        <taxon>Fungi</taxon>
        <taxon>Dikarya</taxon>
        <taxon>Ascomycota</taxon>
        <taxon>Pezizomycotina</taxon>
        <taxon>Dothideomycetes</taxon>
        <taxon>Dothideomycetidae</taxon>
        <taxon>Dothideales</taxon>
        <taxon>Saccotheciaceae</taxon>
        <taxon>Aureobasidium</taxon>
    </lineage>
</organism>
<dbReference type="RefSeq" id="XP_013426652.1">
    <property type="nucleotide sequence ID" value="XM_013571198.1"/>
</dbReference>
<protein>
    <recommendedName>
        <fullName evidence="7">Glycosyltransferase family 25 protein</fullName>
    </recommendedName>
</protein>
<dbReference type="HOGENOM" id="CLU_032992_3_0_1"/>
<keyword evidence="3" id="KW-0808">Transferase</keyword>
<feature type="compositionally biased region" description="Polar residues" evidence="4">
    <location>
        <begin position="1"/>
        <end position="10"/>
    </location>
</feature>
<dbReference type="OrthoDB" id="47375at2759"/>
<keyword evidence="2" id="KW-0328">Glycosyltransferase</keyword>
<evidence type="ECO:0000256" key="3">
    <source>
        <dbReference type="ARBA" id="ARBA00022679"/>
    </source>
</evidence>
<gene>
    <name evidence="5" type="ORF">M436DRAFT_48848</name>
</gene>
<accession>A0A074WHX2</accession>
<name>A0A074WHX2_9PEZI</name>
<sequence length="318" mass="34643">MSTPDIANQDNKLEEFKDDTTTVPSPPDFTAANSTLGFQAILALSQGTPWRVNGLHAAAKVSGITVTVPQQPKWSDPFIKAFQEFGPIEAHGAAMAWLGHLDLLKFVIQHNWGSALILEDDMDWDVEIRKQMPPIAKAVKELTKAKKGDQGPYGSNWDVLWLGHCSDPPPFPKEGKIITFADNTTAPVDKYRGLNPRLKDVVKDNQRIVHYSINPVCTFAYAVSHAGARNLLAHASLGKGGAFDLMLMHACQDKVLKCVSVNPEVFDPYFPAEGGASEVRAGDAGVDFDHEVGKAMGHTDNTARSARCFAQFGTTCLE</sequence>